<name>A0A5B7EX03_PORTR</name>
<keyword evidence="2" id="KW-1185">Reference proteome</keyword>
<gene>
    <name evidence="1" type="ORF">E2C01_030321</name>
</gene>
<dbReference type="AlphaFoldDB" id="A0A5B7EX03"/>
<reference evidence="1 2" key="1">
    <citation type="submission" date="2019-05" db="EMBL/GenBank/DDBJ databases">
        <title>Another draft genome of Portunus trituberculatus and its Hox gene families provides insights of decapod evolution.</title>
        <authorList>
            <person name="Jeong J.-H."/>
            <person name="Song I."/>
            <person name="Kim S."/>
            <person name="Choi T."/>
            <person name="Kim D."/>
            <person name="Ryu S."/>
            <person name="Kim W."/>
        </authorList>
    </citation>
    <scope>NUCLEOTIDE SEQUENCE [LARGE SCALE GENOMIC DNA]</scope>
    <source>
        <tissue evidence="1">Muscle</tissue>
    </source>
</reference>
<evidence type="ECO:0000313" key="2">
    <source>
        <dbReference type="Proteomes" id="UP000324222"/>
    </source>
</evidence>
<sequence length="80" mass="8919">MNSYCRKYQIPKAYKCLFSCSSCCLQLVVLFRLGCVSSLSFTPTPSNVVLVAMAAHEGEKKEEWQGLWCNEANQPILPAS</sequence>
<protein>
    <submittedName>
        <fullName evidence="1">Uncharacterized protein</fullName>
    </submittedName>
</protein>
<accession>A0A5B7EX03</accession>
<organism evidence="1 2">
    <name type="scientific">Portunus trituberculatus</name>
    <name type="common">Swimming crab</name>
    <name type="synonym">Neptunus trituberculatus</name>
    <dbReference type="NCBI Taxonomy" id="210409"/>
    <lineage>
        <taxon>Eukaryota</taxon>
        <taxon>Metazoa</taxon>
        <taxon>Ecdysozoa</taxon>
        <taxon>Arthropoda</taxon>
        <taxon>Crustacea</taxon>
        <taxon>Multicrustacea</taxon>
        <taxon>Malacostraca</taxon>
        <taxon>Eumalacostraca</taxon>
        <taxon>Eucarida</taxon>
        <taxon>Decapoda</taxon>
        <taxon>Pleocyemata</taxon>
        <taxon>Brachyura</taxon>
        <taxon>Eubrachyura</taxon>
        <taxon>Portunoidea</taxon>
        <taxon>Portunidae</taxon>
        <taxon>Portuninae</taxon>
        <taxon>Portunus</taxon>
    </lineage>
</organism>
<dbReference type="EMBL" id="VSRR010003621">
    <property type="protein sequence ID" value="MPC36854.1"/>
    <property type="molecule type" value="Genomic_DNA"/>
</dbReference>
<evidence type="ECO:0000313" key="1">
    <source>
        <dbReference type="EMBL" id="MPC36854.1"/>
    </source>
</evidence>
<comment type="caution">
    <text evidence="1">The sequence shown here is derived from an EMBL/GenBank/DDBJ whole genome shotgun (WGS) entry which is preliminary data.</text>
</comment>
<dbReference type="Proteomes" id="UP000324222">
    <property type="component" value="Unassembled WGS sequence"/>
</dbReference>
<proteinExistence type="predicted"/>